<keyword evidence="3" id="KW-1185">Reference proteome</keyword>
<gene>
    <name evidence="2" type="ORF">AADC60_03545</name>
</gene>
<accession>A0ABZ2ZJX8</accession>
<reference evidence="2 3" key="1">
    <citation type="submission" date="2024-04" db="EMBL/GenBank/DDBJ databases">
        <title>Screening of coral probiotics and analysis of their probiotic properties.</title>
        <authorList>
            <person name="Wang S."/>
        </authorList>
    </citation>
    <scope>NUCLEOTIDE SEQUENCE [LARGE SCALE GENOMIC DNA]</scope>
    <source>
        <strain evidence="2 3">GXU-Z9</strain>
    </source>
</reference>
<dbReference type="GO" id="GO:0016787">
    <property type="term" value="F:hydrolase activity"/>
    <property type="evidence" value="ECO:0007669"/>
    <property type="project" value="UniProtKB-KW"/>
</dbReference>
<dbReference type="InterPro" id="IPR002925">
    <property type="entry name" value="Dienelactn_hydro"/>
</dbReference>
<sequence>MGEEIWRKRVIIMIRQSNSNSLILVIHEIYGINQHIKSFCELLSKQGFDVTCPHLLEREIPFEYSHEEAAYRHFMEHAGFDRAAQKIKDLLLDVKDEYEKIYIIGFSIGATVAWLCSEGDCVDGIVGYYGSRIRDYLELTPQCPIMLFFPQEEQSFNVDELLLALEKKKIKVHKFKGKHGFSDPYSSRYDAESEQEAFSKAMDFLLHID</sequence>
<dbReference type="InterPro" id="IPR051049">
    <property type="entry name" value="Dienelactone_hydrolase-like"/>
</dbReference>
<proteinExistence type="predicted"/>
<feature type="domain" description="Dienelactone hydrolase" evidence="1">
    <location>
        <begin position="19"/>
        <end position="207"/>
    </location>
</feature>
<organism evidence="2 3">
    <name type="scientific">Cytobacillus pseudoceanisediminis</name>
    <dbReference type="NCBI Taxonomy" id="3051614"/>
    <lineage>
        <taxon>Bacteria</taxon>
        <taxon>Bacillati</taxon>
        <taxon>Bacillota</taxon>
        <taxon>Bacilli</taxon>
        <taxon>Bacillales</taxon>
        <taxon>Bacillaceae</taxon>
        <taxon>Cytobacillus</taxon>
    </lineage>
</organism>
<dbReference type="GO" id="GO:0016853">
    <property type="term" value="F:isomerase activity"/>
    <property type="evidence" value="ECO:0007669"/>
    <property type="project" value="UniProtKB-KW"/>
</dbReference>
<evidence type="ECO:0000259" key="1">
    <source>
        <dbReference type="Pfam" id="PF01738"/>
    </source>
</evidence>
<dbReference type="EMBL" id="CP151651">
    <property type="protein sequence ID" value="WZP08226.1"/>
    <property type="molecule type" value="Genomic_DNA"/>
</dbReference>
<name>A0ABZ2ZJX8_9BACI</name>
<dbReference type="InterPro" id="IPR029058">
    <property type="entry name" value="AB_hydrolase_fold"/>
</dbReference>
<keyword evidence="2" id="KW-0378">Hydrolase</keyword>
<dbReference type="SUPFAM" id="SSF53474">
    <property type="entry name" value="alpha/beta-Hydrolases"/>
    <property type="match status" value="1"/>
</dbReference>
<dbReference type="Proteomes" id="UP001472074">
    <property type="component" value="Chromosome"/>
</dbReference>
<dbReference type="PANTHER" id="PTHR46623:SF6">
    <property type="entry name" value="ALPHA_BETA-HYDROLASES SUPERFAMILY PROTEIN"/>
    <property type="match status" value="1"/>
</dbReference>
<evidence type="ECO:0000313" key="2">
    <source>
        <dbReference type="EMBL" id="WZP08226.1"/>
    </source>
</evidence>
<evidence type="ECO:0000313" key="3">
    <source>
        <dbReference type="Proteomes" id="UP001472074"/>
    </source>
</evidence>
<dbReference type="Gene3D" id="3.40.50.1820">
    <property type="entry name" value="alpha/beta hydrolase"/>
    <property type="match status" value="1"/>
</dbReference>
<dbReference type="PANTHER" id="PTHR46623">
    <property type="entry name" value="CARBOXYMETHYLENEBUTENOLIDASE-RELATED"/>
    <property type="match status" value="1"/>
</dbReference>
<dbReference type="Pfam" id="PF01738">
    <property type="entry name" value="DLH"/>
    <property type="match status" value="1"/>
</dbReference>
<dbReference type="RefSeq" id="WP_019379563.1">
    <property type="nucleotide sequence ID" value="NZ_CP151651.1"/>
</dbReference>
<protein>
    <submittedName>
        <fullName evidence="2">Dienelactone hydrolase family protein</fullName>
    </submittedName>
</protein>
<keyword evidence="2" id="KW-0413">Isomerase</keyword>